<dbReference type="InterPro" id="IPR043744">
    <property type="entry name" value="DUF5689"/>
</dbReference>
<feature type="domain" description="DUF5689" evidence="2">
    <location>
        <begin position="232"/>
        <end position="449"/>
    </location>
</feature>
<dbReference type="RefSeq" id="WP_068961752.1">
    <property type="nucleotide sequence ID" value="NZ_CAJTAP010000009.1"/>
</dbReference>
<proteinExistence type="predicted"/>
<dbReference type="KEGG" id="pary:A4V02_12600"/>
<dbReference type="Pfam" id="PF18942">
    <property type="entry name" value="DUF5689"/>
    <property type="match status" value="1"/>
</dbReference>
<dbReference type="PROSITE" id="PS51257">
    <property type="entry name" value="PROKAR_LIPOPROTEIN"/>
    <property type="match status" value="1"/>
</dbReference>
<dbReference type="OrthoDB" id="723980at2"/>
<evidence type="ECO:0000313" key="3">
    <source>
        <dbReference type="EMBL" id="ANU64475.1"/>
    </source>
</evidence>
<name>A0A1B1SCI6_9BACT</name>
<feature type="signal peptide" evidence="1">
    <location>
        <begin position="1"/>
        <end position="25"/>
    </location>
</feature>
<dbReference type="EMBL" id="CP015402">
    <property type="protein sequence ID" value="ANU64475.1"/>
    <property type="molecule type" value="Genomic_DNA"/>
</dbReference>
<evidence type="ECO:0000259" key="2">
    <source>
        <dbReference type="Pfam" id="PF18942"/>
    </source>
</evidence>
<keyword evidence="4" id="KW-1185">Reference proteome</keyword>
<evidence type="ECO:0000313" key="4">
    <source>
        <dbReference type="Proteomes" id="UP000186351"/>
    </source>
</evidence>
<reference evidence="4" key="1">
    <citation type="submission" date="2016-04" db="EMBL/GenBank/DDBJ databases">
        <title>Complete Genome Sequences of Twelve Strains of a Stable Defined Moderately Diverse Mouse Microbiota 2 (sDMDMm2).</title>
        <authorList>
            <person name="Uchimura Y."/>
            <person name="Wyss M."/>
            <person name="Brugiroux S."/>
            <person name="Limenitakis J.P."/>
            <person name="Stecher B."/>
            <person name="McCoy K.D."/>
            <person name="Macpherson A.J."/>
        </authorList>
    </citation>
    <scope>NUCLEOTIDE SEQUENCE [LARGE SCALE GENOMIC DNA]</scope>
    <source>
        <strain evidence="4">YL27</strain>
    </source>
</reference>
<dbReference type="STRING" id="1796646.A4V02_12600"/>
<organism evidence="3 4">
    <name type="scientific">Muribaculum intestinale</name>
    <dbReference type="NCBI Taxonomy" id="1796646"/>
    <lineage>
        <taxon>Bacteria</taxon>
        <taxon>Pseudomonadati</taxon>
        <taxon>Bacteroidota</taxon>
        <taxon>Bacteroidia</taxon>
        <taxon>Bacteroidales</taxon>
        <taxon>Muribaculaceae</taxon>
        <taxon>Muribaculum</taxon>
    </lineage>
</organism>
<accession>A0A1B1SCI6</accession>
<evidence type="ECO:0000256" key="1">
    <source>
        <dbReference type="SAM" id="SignalP"/>
    </source>
</evidence>
<feature type="chain" id="PRO_5008529458" description="DUF5689 domain-containing protein" evidence="1">
    <location>
        <begin position="26"/>
        <end position="755"/>
    </location>
</feature>
<dbReference type="Proteomes" id="UP000186351">
    <property type="component" value="Chromosome"/>
</dbReference>
<accession>A0A1Z2XG52</accession>
<dbReference type="AlphaFoldDB" id="A0A1B1SCI6"/>
<protein>
    <recommendedName>
        <fullName evidence="2">DUF5689 domain-containing protein</fullName>
    </recommendedName>
</protein>
<gene>
    <name evidence="3" type="ORF">A4V02_12600</name>
</gene>
<sequence>MKYNIPVIGKLLVCAAVMFSFTACNDDAIDDTALIEFGISANTFTVSANAGHVDLQLLSNRNCRLDFIEDTPWAEISIRDVNGDAKFYIDYDDNPSFPRIAKVIVSAQGTALADTIVLRQRGMMTPEVKIASGSLVLDGSRPGYGQEGMETNLDFDTDVIPEVVYTGGEGSGWIESVTRDADGNLSLKYAANQSDNPRSATLNLTFDNGWGEMQATTLFLTQKNRNDELGRNVSFEDIIGMARMSADVTIDDYYIITGYVVSNRESRNAGDNIQSTPTSIDYTICDRTVYLESEDGRYGFNVLTATADDNVFDRYDRVQLLLKGAVLHGENDPDRYELSGITTSMIVGRTAGTAADIPVKEKYISELTDDDMYTYVTLKDCEFPVRQGSLTPIHDGYTLADNAHRMTKYPRLMRDIQGSSIYLYTNTTCPYRRDGRRLPYGSGKISGVVVFEYFKAYVYGDGYDTDTHGRIGTYQLRHQSYDDIQFDAEQSFSNLLTEYRYIKDKAKETDGLTYWYPTYGKNGRFTHTSTRYAGCYGCTTWNYLGWTGTTKGIAPFRNHVGDDGSGLGIILEDGTDYNANKKIFNTDGKGQGTNTNGNAWCNMYWWEEAANEGEEDTPNSWLVEFSTAGISTDRLSMQISVQGGRALELVGPIFWKAEWSTERNLADASKWQKIGEYQVPDFPIWNNYHEWQLPAFKQIDFPLPLEMLGHEHVYVRLTPVSKAASTSYGWNAGEITNPYSGAGSAMDYFAIRYNK</sequence>
<keyword evidence="1" id="KW-0732">Signal</keyword>
<dbReference type="GeneID" id="65537715"/>